<dbReference type="PRINTS" id="PR00743">
    <property type="entry name" value="GLHYDRLASE36"/>
</dbReference>
<dbReference type="Proteomes" id="UP001279681">
    <property type="component" value="Unassembled WGS sequence"/>
</dbReference>
<evidence type="ECO:0000256" key="4">
    <source>
        <dbReference type="ARBA" id="ARBA00023295"/>
    </source>
</evidence>
<evidence type="ECO:0000256" key="2">
    <source>
        <dbReference type="ARBA" id="ARBA00012755"/>
    </source>
</evidence>
<evidence type="ECO:0000256" key="1">
    <source>
        <dbReference type="ARBA" id="ARBA00001255"/>
    </source>
</evidence>
<dbReference type="Gene3D" id="2.60.40.1180">
    <property type="entry name" value="Golgi alpha-mannosidase II"/>
    <property type="match status" value="1"/>
</dbReference>
<feature type="domain" description="Glycosyl hydrolase family 36 C-terminal" evidence="6">
    <location>
        <begin position="653"/>
        <end position="731"/>
    </location>
</feature>
<dbReference type="PANTHER" id="PTHR43053:SF3">
    <property type="entry name" value="ALPHA-GALACTOSIDASE C-RELATED"/>
    <property type="match status" value="1"/>
</dbReference>
<proteinExistence type="inferred from homology"/>
<protein>
    <recommendedName>
        <fullName evidence="2 5">Alpha-galactosidase</fullName>
        <ecNumber evidence="2 5">3.2.1.22</ecNumber>
    </recommendedName>
</protein>
<accession>A0ABU4W5Y3</accession>
<feature type="domain" description="Glycosyl hydrolase family 36 N-terminal" evidence="7">
    <location>
        <begin position="28"/>
        <end position="287"/>
    </location>
</feature>
<dbReference type="InterPro" id="IPR038417">
    <property type="entry name" value="Alpga-gal_N_sf"/>
</dbReference>
<reference evidence="9" key="1">
    <citation type="submission" date="2023-07" db="EMBL/GenBank/DDBJ databases">
        <authorList>
            <person name="Colorado M.A."/>
            <person name="Villamil L.M."/>
            <person name="Melo J.F."/>
            <person name="Rodriguez J.A."/>
            <person name="Ruiz R.Y."/>
        </authorList>
    </citation>
    <scope>NUCLEOTIDE SEQUENCE [LARGE SCALE GENOMIC DNA]</scope>
    <source>
        <strain evidence="9">C33</strain>
    </source>
</reference>
<organism evidence="8 9">
    <name type="scientific">Candidatus Cetobacterium colombiensis</name>
    <dbReference type="NCBI Taxonomy" id="3073100"/>
    <lineage>
        <taxon>Bacteria</taxon>
        <taxon>Fusobacteriati</taxon>
        <taxon>Fusobacteriota</taxon>
        <taxon>Fusobacteriia</taxon>
        <taxon>Fusobacteriales</taxon>
        <taxon>Fusobacteriaceae</taxon>
        <taxon>Cetobacterium</taxon>
    </lineage>
</organism>
<keyword evidence="4 5" id="KW-0326">Glycosidase</keyword>
<dbReference type="SUPFAM" id="SSF51445">
    <property type="entry name" value="(Trans)glycosidases"/>
    <property type="match status" value="1"/>
</dbReference>
<comment type="similarity">
    <text evidence="5">Belongs to the glycosyl hydrolase.</text>
</comment>
<evidence type="ECO:0000313" key="8">
    <source>
        <dbReference type="EMBL" id="MDX8334936.1"/>
    </source>
</evidence>
<dbReference type="InterPro" id="IPR031705">
    <property type="entry name" value="Glyco_hydro_36_C"/>
</dbReference>
<dbReference type="Pfam" id="PF16874">
    <property type="entry name" value="Glyco_hydro_36C"/>
    <property type="match status" value="1"/>
</dbReference>
<dbReference type="EC" id="3.2.1.22" evidence="2 5"/>
<dbReference type="Pfam" id="PF16875">
    <property type="entry name" value="Glyco_hydro_36N"/>
    <property type="match status" value="1"/>
</dbReference>
<dbReference type="Pfam" id="PF02065">
    <property type="entry name" value="Melibiase"/>
    <property type="match status" value="1"/>
</dbReference>
<dbReference type="InterPro" id="IPR013780">
    <property type="entry name" value="Glyco_hydro_b"/>
</dbReference>
<comment type="caution">
    <text evidence="8">The sequence shown here is derived from an EMBL/GenBank/DDBJ whole genome shotgun (WGS) entry which is preliminary data.</text>
</comment>
<dbReference type="InterPro" id="IPR050985">
    <property type="entry name" value="Alpha-glycosidase_related"/>
</dbReference>
<dbReference type="InterPro" id="IPR002252">
    <property type="entry name" value="Glyco_hydro_36"/>
</dbReference>
<dbReference type="PIRSF" id="PIRSF005536">
    <property type="entry name" value="Agal"/>
    <property type="match status" value="1"/>
</dbReference>
<dbReference type="GO" id="GO:0004557">
    <property type="term" value="F:alpha-galactosidase activity"/>
    <property type="evidence" value="ECO:0007669"/>
    <property type="project" value="UniProtKB-EC"/>
</dbReference>
<dbReference type="InterPro" id="IPR000111">
    <property type="entry name" value="Glyco_hydro_27/36_CS"/>
</dbReference>
<dbReference type="Gene3D" id="3.20.20.70">
    <property type="entry name" value="Aldolase class I"/>
    <property type="match status" value="1"/>
</dbReference>
<dbReference type="PANTHER" id="PTHR43053">
    <property type="entry name" value="GLYCOSIDASE FAMILY 31"/>
    <property type="match status" value="1"/>
</dbReference>
<dbReference type="CDD" id="cd14791">
    <property type="entry name" value="GH36"/>
    <property type="match status" value="1"/>
</dbReference>
<keyword evidence="9" id="KW-1185">Reference proteome</keyword>
<evidence type="ECO:0000256" key="3">
    <source>
        <dbReference type="ARBA" id="ARBA00022801"/>
    </source>
</evidence>
<dbReference type="EMBL" id="JAVIKH010000001">
    <property type="protein sequence ID" value="MDX8334936.1"/>
    <property type="molecule type" value="Genomic_DNA"/>
</dbReference>
<evidence type="ECO:0000313" key="9">
    <source>
        <dbReference type="Proteomes" id="UP001279681"/>
    </source>
</evidence>
<gene>
    <name evidence="8" type="ORF">RFV38_00235</name>
</gene>
<dbReference type="InterPro" id="IPR013785">
    <property type="entry name" value="Aldolase_TIM"/>
</dbReference>
<dbReference type="RefSeq" id="WP_320312349.1">
    <property type="nucleotide sequence ID" value="NZ_JAVIKH010000001.1"/>
</dbReference>
<comment type="catalytic activity">
    <reaction evidence="1 5">
        <text>Hydrolysis of terminal, non-reducing alpha-D-galactose residues in alpha-D-galactosides, including galactose oligosaccharides, galactomannans and galactolipids.</text>
        <dbReference type="EC" id="3.2.1.22"/>
    </reaction>
</comment>
<sequence length="736" mass="84542">MNIYINNNLEFHLQNDKISYIFKVLASGDLGHLYFGKRLNHKEDFSNMLQVFQNQVPYTPEQIDGVAGFALDSLKQEFPSFGSGDYKEPAYVVLQENGSRVTNYKFSKYKVYSGKPSLENLPHTHVSNENQAKTLEITLTDSTLNSDIILTYSIYKDFSIITRSSKIVNHGEENLTLERFLSFNIDLVQNNYELLNLSGAWGRERNITTTPINQNKVSIDSKRGASSSNNNPFLALKGKGANEFQGEYLGFNLVYSGNFIGQIEKDHYDHIRVNMGINPFNFSWLLKKNESFQAPEVVMCYSNSGLNTLSQNYHSFYQNHLIRGEWKNKVRPILINNWEATYFNFNEEKILQIATKAKELGVELFVLDDGWFGERNNDTSGLGDWWSNLQKLPEGVEGLSRKINQLGLDFGLWFEPEMISPQSDLYKKNPHWALSTPNRKATLSRNQLTLDLGREDVREYLYEKISKILKNSKISYIKWDMNRNMTDVWSGVLENSCQGEAAHRYILGVYKLMDQLTTEFPHILFESCAGGGNRFDPGMLYYMPQTWTSDNTDAIERLKIQYGTSVVYPISSMGAHVSAVPNHQTERVTSIKTRANVAFFGAFGYELDLNKITSEESLEVKKQIKFFKENRELLQFGTFYRIESPFENEFQKVSWSVVNKEKSEAIVGVYRVLSVPNPAFDFIKIPGLNPNSKYIIEDEDVLGEVFYGDELMYSGIKFKKISFGDFRSKIIKIKKL</sequence>
<name>A0ABU4W5Y3_9FUSO</name>
<dbReference type="Gene3D" id="2.70.98.60">
    <property type="entry name" value="alpha-galactosidase from lactobacil brevis"/>
    <property type="match status" value="1"/>
</dbReference>
<dbReference type="InterPro" id="IPR031704">
    <property type="entry name" value="Glyco_hydro_36_N"/>
</dbReference>
<evidence type="ECO:0000259" key="6">
    <source>
        <dbReference type="Pfam" id="PF16874"/>
    </source>
</evidence>
<evidence type="ECO:0000259" key="7">
    <source>
        <dbReference type="Pfam" id="PF16875"/>
    </source>
</evidence>
<evidence type="ECO:0000256" key="5">
    <source>
        <dbReference type="PIRNR" id="PIRNR005536"/>
    </source>
</evidence>
<dbReference type="InterPro" id="IPR017853">
    <property type="entry name" value="GH"/>
</dbReference>
<dbReference type="PROSITE" id="PS00512">
    <property type="entry name" value="ALPHA_GALACTOSIDASE"/>
    <property type="match status" value="1"/>
</dbReference>
<keyword evidence="3 5" id="KW-0378">Hydrolase</keyword>